<feature type="domain" description="CwlT-like lysozyme" evidence="2">
    <location>
        <begin position="32"/>
        <end position="194"/>
    </location>
</feature>
<dbReference type="GeneID" id="61073802"/>
<evidence type="ECO:0000313" key="5">
    <source>
        <dbReference type="Proteomes" id="UP000181969"/>
    </source>
</evidence>
<dbReference type="InterPro" id="IPR047194">
    <property type="entry name" value="CwlT-like_lysozyme"/>
</dbReference>
<dbReference type="RefSeq" id="WP_016170867.1">
    <property type="nucleotide sequence ID" value="NZ_AP027239.1"/>
</dbReference>
<reference evidence="4" key="2">
    <citation type="submission" date="2023-02" db="EMBL/GenBank/DDBJ databases">
        <title>Comparative genomics and fermentation flavor characterization of five lactic acid bacteria reveal flavor biosynthesis metabolic pathways in fermented muskmelon puree.</title>
        <authorList>
            <person name="Yuan L."/>
            <person name="Li M."/>
            <person name="Xu X."/>
            <person name="Lao F."/>
            <person name="Wu J."/>
        </authorList>
    </citation>
    <scope>NUCLEOTIDE SEQUENCE</scope>
    <source>
        <strain evidence="4">Pa-2</strain>
    </source>
</reference>
<dbReference type="Proteomes" id="UP001217324">
    <property type="component" value="Chromosome"/>
</dbReference>
<dbReference type="OrthoDB" id="1654978at2"/>
<dbReference type="GO" id="GO:0009986">
    <property type="term" value="C:cell surface"/>
    <property type="evidence" value="ECO:0007669"/>
    <property type="project" value="UniProtKB-SubCell"/>
</dbReference>
<dbReference type="SUPFAM" id="SSF53955">
    <property type="entry name" value="Lysozyme-like"/>
    <property type="match status" value="1"/>
</dbReference>
<gene>
    <name evidence="4" type="ORF">PWF74_06930</name>
    <name evidence="3" type="ORF">SAMN05216438_1169</name>
</gene>
<dbReference type="Pfam" id="PF13702">
    <property type="entry name" value="Lysozyme_like"/>
    <property type="match status" value="1"/>
</dbReference>
<evidence type="ECO:0000313" key="4">
    <source>
        <dbReference type="EMBL" id="WEA13268.1"/>
    </source>
</evidence>
<dbReference type="CDD" id="cd16891">
    <property type="entry name" value="CwlT-like"/>
    <property type="match status" value="1"/>
</dbReference>
<comment type="subcellular location">
    <subcellularLocation>
        <location evidence="1">Cell surface</location>
    </subcellularLocation>
</comment>
<evidence type="ECO:0000259" key="2">
    <source>
        <dbReference type="Pfam" id="PF13702"/>
    </source>
</evidence>
<accession>A0A098CW70</accession>
<dbReference type="EMBL" id="CP118627">
    <property type="protein sequence ID" value="WEA13268.1"/>
    <property type="molecule type" value="Genomic_DNA"/>
</dbReference>
<dbReference type="PATRIC" id="fig|1363.32.peg.1598"/>
<dbReference type="AlphaFoldDB" id="A0A098CW70"/>
<evidence type="ECO:0000256" key="1">
    <source>
        <dbReference type="ARBA" id="ARBA00004241"/>
    </source>
</evidence>
<dbReference type="Gene3D" id="1.10.530.10">
    <property type="match status" value="1"/>
</dbReference>
<sequence length="203" mass="22532">MLKILKLFIKLALLAAVVGAGFYVHRTYRNVKNVMQYEKSVDATLKAQGLEGDTKLALAIIYTETKGNAVDVMQSSESLNGNQNSISDEDKSIAQGVSNLCKVLEYAEDKKVDIWTGVQAYNFGQSYIDYVAKNGGKNNLELAEKYSRTVVAPSLGNTTNATYYHVTVDSLMNSGGKLYVNGGNMYYANEVKWHLMLLNLFNW</sequence>
<dbReference type="EMBL" id="FOTJ01000016">
    <property type="protein sequence ID" value="SFL52844.1"/>
    <property type="molecule type" value="Genomic_DNA"/>
</dbReference>
<dbReference type="eggNOG" id="COG0741">
    <property type="taxonomic scope" value="Bacteria"/>
</dbReference>
<dbReference type="Proteomes" id="UP000181969">
    <property type="component" value="Unassembled WGS sequence"/>
</dbReference>
<dbReference type="InterPro" id="IPR023346">
    <property type="entry name" value="Lysozyme-like_dom_sf"/>
</dbReference>
<proteinExistence type="predicted"/>
<reference evidence="3 5" key="1">
    <citation type="submission" date="2016-10" db="EMBL/GenBank/DDBJ databases">
        <authorList>
            <person name="de Groot N.N."/>
        </authorList>
    </citation>
    <scope>NUCLEOTIDE SEQUENCE [LARGE SCALE GENOMIC DNA]</scope>
    <source>
        <strain evidence="3 5">M79</strain>
    </source>
</reference>
<protein>
    <submittedName>
        <fullName evidence="4">Lysozyme family protein</fullName>
    </submittedName>
    <submittedName>
        <fullName evidence="3">Lysozyme-like</fullName>
    </submittedName>
</protein>
<organism evidence="3 5">
    <name type="scientific">Lactococcus garvieae</name>
    <dbReference type="NCBI Taxonomy" id="1363"/>
    <lineage>
        <taxon>Bacteria</taxon>
        <taxon>Bacillati</taxon>
        <taxon>Bacillota</taxon>
        <taxon>Bacilli</taxon>
        <taxon>Lactobacillales</taxon>
        <taxon>Streptococcaceae</taxon>
        <taxon>Lactococcus</taxon>
    </lineage>
</organism>
<evidence type="ECO:0000313" key="3">
    <source>
        <dbReference type="EMBL" id="SFL52844.1"/>
    </source>
</evidence>
<name>A0A098CW70_9LACT</name>